<protein>
    <submittedName>
        <fullName evidence="3">Glycosyltransferase family 4 protein</fullName>
    </submittedName>
</protein>
<dbReference type="PANTHER" id="PTHR45947">
    <property type="entry name" value="SULFOQUINOVOSYL TRANSFERASE SQD2"/>
    <property type="match status" value="1"/>
</dbReference>
<evidence type="ECO:0000259" key="2">
    <source>
        <dbReference type="Pfam" id="PF13439"/>
    </source>
</evidence>
<dbReference type="SUPFAM" id="SSF53756">
    <property type="entry name" value="UDP-Glycosyltransferase/glycogen phosphorylase"/>
    <property type="match status" value="1"/>
</dbReference>
<dbReference type="EMBL" id="JAICBX010000001">
    <property type="protein sequence ID" value="MBW8636200.1"/>
    <property type="molecule type" value="Genomic_DNA"/>
</dbReference>
<accession>A0AAE3CYF3</accession>
<gene>
    <name evidence="3" type="ORF">K1W69_03290</name>
</gene>
<dbReference type="CDD" id="cd03801">
    <property type="entry name" value="GT4_PimA-like"/>
    <property type="match status" value="1"/>
</dbReference>
<feature type="domain" description="Glycosyltransferase subfamily 4-like N-terminal" evidence="2">
    <location>
        <begin position="51"/>
        <end position="170"/>
    </location>
</feature>
<evidence type="ECO:0000313" key="3">
    <source>
        <dbReference type="EMBL" id="MBW8636200.1"/>
    </source>
</evidence>
<evidence type="ECO:0000259" key="1">
    <source>
        <dbReference type="Pfam" id="PF00534"/>
    </source>
</evidence>
<name>A0AAE3CYF3_9HYPH</name>
<dbReference type="Pfam" id="PF00534">
    <property type="entry name" value="Glycos_transf_1"/>
    <property type="match status" value="1"/>
</dbReference>
<evidence type="ECO:0000313" key="4">
    <source>
        <dbReference type="Proteomes" id="UP001196509"/>
    </source>
</evidence>
<feature type="domain" description="Glycosyl transferase family 1" evidence="1">
    <location>
        <begin position="176"/>
        <end position="334"/>
    </location>
</feature>
<dbReference type="InterPro" id="IPR001296">
    <property type="entry name" value="Glyco_trans_1"/>
</dbReference>
<dbReference type="Proteomes" id="UP001196509">
    <property type="component" value="Unassembled WGS sequence"/>
</dbReference>
<dbReference type="InterPro" id="IPR050194">
    <property type="entry name" value="Glycosyltransferase_grp1"/>
</dbReference>
<reference evidence="3" key="1">
    <citation type="submission" date="2021-08" db="EMBL/GenBank/DDBJ databases">
        <title>Hoeflea bacterium WL0058 sp. nov., isolated from the sediment.</title>
        <authorList>
            <person name="Wang L."/>
            <person name="Zhang D."/>
        </authorList>
    </citation>
    <scope>NUCLEOTIDE SEQUENCE</scope>
    <source>
        <strain evidence="3">WL0058</strain>
    </source>
</reference>
<dbReference type="PANTHER" id="PTHR45947:SF3">
    <property type="entry name" value="SULFOQUINOVOSYL TRANSFERASE SQD2"/>
    <property type="match status" value="1"/>
</dbReference>
<dbReference type="Gene3D" id="3.40.50.2000">
    <property type="entry name" value="Glycogen Phosphorylase B"/>
    <property type="match status" value="2"/>
</dbReference>
<comment type="caution">
    <text evidence="3">The sequence shown here is derived from an EMBL/GenBank/DDBJ whole genome shotgun (WGS) entry which is preliminary data.</text>
</comment>
<organism evidence="3 4">
    <name type="scientific">Flavimaribacter sediminis</name>
    <dbReference type="NCBI Taxonomy" id="2865987"/>
    <lineage>
        <taxon>Bacteria</taxon>
        <taxon>Pseudomonadati</taxon>
        <taxon>Pseudomonadota</taxon>
        <taxon>Alphaproteobacteria</taxon>
        <taxon>Hyphomicrobiales</taxon>
        <taxon>Rhizobiaceae</taxon>
        <taxon>Flavimaribacter</taxon>
    </lineage>
</organism>
<sequence length="358" mass="40144">MKIANIQFTGFGGLAAVVNGMITAPGAEAHDWIMGFYGVAPLDPSNQHFCNAHEIRYAVFQPRHRHPWLAWRRMARWLDKERPDAVLCHSTTAIPPCAWYAHRHRVPLVAIEHTPNEVKSRTEWAGSHAAMMMADRIVVLTDEYKSLLRTGLGVWFRDDKIRTIPNGVDAKIFHPRKIEKSNSNLCAGMAARLSHTKRHDILLDIASDLDVTFRFAGDGERLSALRNCAAVNDTNQVEFSGYVSSIDMPEWFRGLDVYLHASEGETFSMSILQAMASGLPIIASDISGMDEILGQDGRCGVLVPNTREAWKEAITALISNPQRRTDMGFAARNRAKTKFSTSSMLKRYLDIIRDIKKP</sequence>
<proteinExistence type="predicted"/>
<keyword evidence="4" id="KW-1185">Reference proteome</keyword>
<dbReference type="AlphaFoldDB" id="A0AAE3CYF3"/>
<dbReference type="RefSeq" id="WP_220226903.1">
    <property type="nucleotide sequence ID" value="NZ_JAICBX010000001.1"/>
</dbReference>
<dbReference type="Pfam" id="PF13439">
    <property type="entry name" value="Glyco_transf_4"/>
    <property type="match status" value="1"/>
</dbReference>
<dbReference type="GO" id="GO:0016758">
    <property type="term" value="F:hexosyltransferase activity"/>
    <property type="evidence" value="ECO:0007669"/>
    <property type="project" value="TreeGrafter"/>
</dbReference>
<dbReference type="InterPro" id="IPR028098">
    <property type="entry name" value="Glyco_trans_4-like_N"/>
</dbReference>